<dbReference type="Gene3D" id="3.30.230.10">
    <property type="match status" value="1"/>
</dbReference>
<evidence type="ECO:0000256" key="1">
    <source>
        <dbReference type="ARBA" id="ARBA00006354"/>
    </source>
</evidence>
<gene>
    <name evidence="5" type="primary">comM</name>
    <name evidence="5" type="ORF">HRbin22_00235</name>
</gene>
<evidence type="ECO:0000313" key="6">
    <source>
        <dbReference type="Proteomes" id="UP000236642"/>
    </source>
</evidence>
<dbReference type="InterPro" id="IPR003593">
    <property type="entry name" value="AAA+_ATPase"/>
</dbReference>
<dbReference type="SUPFAM" id="SSF54211">
    <property type="entry name" value="Ribosomal protein S5 domain 2-like"/>
    <property type="match status" value="1"/>
</dbReference>
<accession>A0A2H5Y3U9</accession>
<organism evidence="5 6">
    <name type="scientific">Candidatus Thermoflexus japonica</name>
    <dbReference type="NCBI Taxonomy" id="2035417"/>
    <lineage>
        <taxon>Bacteria</taxon>
        <taxon>Bacillati</taxon>
        <taxon>Chloroflexota</taxon>
        <taxon>Thermoflexia</taxon>
        <taxon>Thermoflexales</taxon>
        <taxon>Thermoflexaceae</taxon>
        <taxon>Thermoflexus</taxon>
    </lineage>
</organism>
<feature type="domain" description="AAA+ ATPase" evidence="4">
    <location>
        <begin position="228"/>
        <end position="411"/>
    </location>
</feature>
<dbReference type="PRINTS" id="PR01657">
    <property type="entry name" value="MCMFAMILY"/>
</dbReference>
<dbReference type="InterPro" id="IPR000523">
    <property type="entry name" value="Mg_chelatse_chII-like_cat_dom"/>
</dbReference>
<dbReference type="Pfam" id="PF13335">
    <property type="entry name" value="Mg_chelatase_C"/>
    <property type="match status" value="1"/>
</dbReference>
<dbReference type="InterPro" id="IPR027417">
    <property type="entry name" value="P-loop_NTPase"/>
</dbReference>
<dbReference type="EMBL" id="BEHY01000003">
    <property type="protein sequence ID" value="GBD08008.1"/>
    <property type="molecule type" value="Genomic_DNA"/>
</dbReference>
<dbReference type="SMART" id="SM00382">
    <property type="entry name" value="AAA"/>
    <property type="match status" value="1"/>
</dbReference>
<dbReference type="Pfam" id="PF01078">
    <property type="entry name" value="Mg_chelatase"/>
    <property type="match status" value="1"/>
</dbReference>
<proteinExistence type="inferred from homology"/>
<evidence type="ECO:0000313" key="5">
    <source>
        <dbReference type="EMBL" id="GBD08008.1"/>
    </source>
</evidence>
<dbReference type="GO" id="GO:0005524">
    <property type="term" value="F:ATP binding"/>
    <property type="evidence" value="ECO:0007669"/>
    <property type="project" value="UniProtKB-KW"/>
</dbReference>
<comment type="similarity">
    <text evidence="1">Belongs to the Mg-chelatase subunits D/I family. ComM subfamily.</text>
</comment>
<dbReference type="InterPro" id="IPR045006">
    <property type="entry name" value="CHLI-like"/>
</dbReference>
<protein>
    <submittedName>
        <fullName evidence="5">Competence protein ComM</fullName>
    </submittedName>
</protein>
<keyword evidence="3" id="KW-0067">ATP-binding</keyword>
<evidence type="ECO:0000259" key="4">
    <source>
        <dbReference type="SMART" id="SM00382"/>
    </source>
</evidence>
<keyword evidence="2" id="KW-0547">Nucleotide-binding</keyword>
<evidence type="ECO:0000256" key="3">
    <source>
        <dbReference type="ARBA" id="ARBA00022840"/>
    </source>
</evidence>
<dbReference type="SUPFAM" id="SSF52540">
    <property type="entry name" value="P-loop containing nucleoside triphosphate hydrolases"/>
    <property type="match status" value="1"/>
</dbReference>
<dbReference type="InterPro" id="IPR025158">
    <property type="entry name" value="Mg_chelat-rel_C"/>
</dbReference>
<dbReference type="GO" id="GO:0003677">
    <property type="term" value="F:DNA binding"/>
    <property type="evidence" value="ECO:0007669"/>
    <property type="project" value="InterPro"/>
</dbReference>
<evidence type="ECO:0000256" key="2">
    <source>
        <dbReference type="ARBA" id="ARBA00022741"/>
    </source>
</evidence>
<reference evidence="6" key="1">
    <citation type="submission" date="2017-09" db="EMBL/GenBank/DDBJ databases">
        <title>Metaegenomics of thermophilic ammonia-oxidizing enrichment culture.</title>
        <authorList>
            <person name="Kato S."/>
            <person name="Suzuki K."/>
        </authorList>
    </citation>
    <scope>NUCLEOTIDE SEQUENCE [LARGE SCALE GENOMIC DNA]</scope>
</reference>
<comment type="caution">
    <text evidence="5">The sequence shown here is derived from an EMBL/GenBank/DDBJ whole genome shotgun (WGS) entry which is preliminary data.</text>
</comment>
<dbReference type="Proteomes" id="UP000236642">
    <property type="component" value="Unassembled WGS sequence"/>
</dbReference>
<dbReference type="InterPro" id="IPR014721">
    <property type="entry name" value="Ribsml_uS5_D2-typ_fold_subgr"/>
</dbReference>
<dbReference type="Gene3D" id="3.40.50.300">
    <property type="entry name" value="P-loop containing nucleotide triphosphate hydrolases"/>
    <property type="match status" value="1"/>
</dbReference>
<dbReference type="NCBIfam" id="TIGR00368">
    <property type="entry name" value="YifB family Mg chelatase-like AAA ATPase"/>
    <property type="match status" value="1"/>
</dbReference>
<dbReference type="PANTHER" id="PTHR32039">
    <property type="entry name" value="MAGNESIUM-CHELATASE SUBUNIT CHLI"/>
    <property type="match status" value="1"/>
</dbReference>
<dbReference type="CDD" id="cd00009">
    <property type="entry name" value="AAA"/>
    <property type="match status" value="1"/>
</dbReference>
<dbReference type="InterPro" id="IPR020568">
    <property type="entry name" value="Ribosomal_Su5_D2-typ_SF"/>
</dbReference>
<dbReference type="InterPro" id="IPR004482">
    <property type="entry name" value="Mg_chelat-rel"/>
</dbReference>
<sequence length="527" mass="57344">MENEIASDLLCRIGTPMLARLFSCALIGLNGELVTVEVDVSRGQPGFTIVGLPDAAVQEARERVRSAIRYAGFSFPIARIVVNLAPADLRKEGPVYDLPIALGVLIASEQLPLNALEDALVVGELGLDGTVRHVPGALVMAALARDLGARRLFVPAVDAPEAALVPDLEIYPVATLQDLIAHLLGQKPISPQPPTPLDHWVDPPPTVDFADIKGQEHAKRALEVAAAGNHNLLMVGPPGTGKTLLARALPGILPRLSLEEALEVTRIYSVADLLSPEAPLIRQRPFRAPHHTISHAGLVGGGRFPRPGEVSLAHRGVLFLDELPEFDLRALEVLRQPLEDKRVVISRAAGTLEFPAAFMLVAAMNPCPCGYYGDPLKPCTCSPTMVARYQKRLSGPLLDRIDIQIEVPRVEFEKLSDDRRGEPSAQIRERVERARAIQQARFHGTGILCNAEMGPGHIRAYCRMEPQAQALLKAAMQQLHLSARAYHRVLKVARTIADLEGSDLLRAHHLAEALQYRSRWPMGGSYG</sequence>
<dbReference type="AlphaFoldDB" id="A0A2H5Y3U9"/>
<dbReference type="PANTHER" id="PTHR32039:SF7">
    <property type="entry name" value="COMPETENCE PROTEIN COMM"/>
    <property type="match status" value="1"/>
</dbReference>
<dbReference type="InterPro" id="IPR001208">
    <property type="entry name" value="MCM_dom"/>
</dbReference>
<name>A0A2H5Y3U9_9CHLR</name>
<dbReference type="Pfam" id="PF13541">
    <property type="entry name" value="ChlI"/>
    <property type="match status" value="1"/>
</dbReference>